<comment type="caution">
    <text evidence="2">The sequence shown here is derived from an EMBL/GenBank/DDBJ whole genome shotgun (WGS) entry which is preliminary data.</text>
</comment>
<feature type="compositionally biased region" description="Acidic residues" evidence="1">
    <location>
        <begin position="129"/>
        <end position="145"/>
    </location>
</feature>
<reference evidence="2 3" key="1">
    <citation type="journal article" date="2020" name="Genome Biol. Evol.">
        <title>Comparative genomics of strictly vertically transmitted, feminizing microsporidia endosymbionts of amphipod crustaceans.</title>
        <authorList>
            <person name="Cormier A."/>
            <person name="Chebbi M.A."/>
            <person name="Giraud I."/>
            <person name="Wattier R."/>
            <person name="Teixeira M."/>
            <person name="Gilbert C."/>
            <person name="Rigaud T."/>
            <person name="Cordaux R."/>
        </authorList>
    </citation>
    <scope>NUCLEOTIDE SEQUENCE [LARGE SCALE GENOMIC DNA]</scope>
    <source>
        <strain evidence="2 3">Ou3-Ou53</strain>
    </source>
</reference>
<dbReference type="Proteomes" id="UP000740883">
    <property type="component" value="Unassembled WGS sequence"/>
</dbReference>
<dbReference type="OrthoDB" id="10472335at2759"/>
<organism evidence="2 3">
    <name type="scientific">Nosema granulosis</name>
    <dbReference type="NCBI Taxonomy" id="83296"/>
    <lineage>
        <taxon>Eukaryota</taxon>
        <taxon>Fungi</taxon>
        <taxon>Fungi incertae sedis</taxon>
        <taxon>Microsporidia</taxon>
        <taxon>Nosematidae</taxon>
        <taxon>Nosema</taxon>
    </lineage>
</organism>
<keyword evidence="3" id="KW-1185">Reference proteome</keyword>
<dbReference type="AlphaFoldDB" id="A0A9P6KZI4"/>
<feature type="region of interest" description="Disordered" evidence="1">
    <location>
        <begin position="129"/>
        <end position="150"/>
    </location>
</feature>
<evidence type="ECO:0000313" key="3">
    <source>
        <dbReference type="Proteomes" id="UP000740883"/>
    </source>
</evidence>
<dbReference type="EMBL" id="SBJO01000057">
    <property type="protein sequence ID" value="KAF9763730.1"/>
    <property type="molecule type" value="Genomic_DNA"/>
</dbReference>
<accession>A0A9P6KZI4</accession>
<proteinExistence type="predicted"/>
<name>A0A9P6KZI4_9MICR</name>
<protein>
    <submittedName>
        <fullName evidence="2">Uncharacterized protein</fullName>
    </submittedName>
</protein>
<evidence type="ECO:0000256" key="1">
    <source>
        <dbReference type="SAM" id="MobiDB-lite"/>
    </source>
</evidence>
<gene>
    <name evidence="2" type="ORF">NGRA_1083</name>
</gene>
<evidence type="ECO:0000313" key="2">
    <source>
        <dbReference type="EMBL" id="KAF9763730.1"/>
    </source>
</evidence>
<sequence>MKDDVTKFISAIPIDKINNKTYSVEEAKTIYIEQYRDRIFNELKVQHIQNKIRNKILKRKCGADKDILFRKIDLGKQVDGLNISGLLSECEEEYSCGVVENGSSEVVENDSSEIVVKKKTKFSKYLDLEAEQSGEDSEEEEDEGSDLSSIVDQQQEDEFTAAELYAGEKQEKDVEILQKLVKKFKKKRKERLRGLQQCDIDNFSSDEVLFSEVPMDDIEIEKEPKSFETPKEEKLVETEDFSVEFRKMKDAGLKLGKTKKFTFDFSKFNR</sequence>